<evidence type="ECO:0000256" key="2">
    <source>
        <dbReference type="SAM" id="SignalP"/>
    </source>
</evidence>
<evidence type="ECO:0000313" key="4">
    <source>
        <dbReference type="EMBL" id="KAF5372935.1"/>
    </source>
</evidence>
<dbReference type="EMBL" id="JAACJM010000004">
    <property type="protein sequence ID" value="KAF5372935.1"/>
    <property type="molecule type" value="Genomic_DNA"/>
</dbReference>
<evidence type="ECO:0000313" key="5">
    <source>
        <dbReference type="Proteomes" id="UP000559256"/>
    </source>
</evidence>
<dbReference type="AlphaFoldDB" id="A0A8H5LWT2"/>
<protein>
    <recommendedName>
        <fullName evidence="3">Glycoside hydrolase family 44 catalytic domain-containing protein</fullName>
    </recommendedName>
</protein>
<dbReference type="Pfam" id="PF12891">
    <property type="entry name" value="Glyco_hydro_44"/>
    <property type="match status" value="1"/>
</dbReference>
<accession>A0A8H5LWT2</accession>
<name>A0A8H5LWT2_9AGAR</name>
<dbReference type="Gene3D" id="2.60.40.1180">
    <property type="entry name" value="Golgi alpha-mannosidase II"/>
    <property type="match status" value="1"/>
</dbReference>
<evidence type="ECO:0000259" key="3">
    <source>
        <dbReference type="Pfam" id="PF12891"/>
    </source>
</evidence>
<organism evidence="4 5">
    <name type="scientific">Tetrapyrgos nigripes</name>
    <dbReference type="NCBI Taxonomy" id="182062"/>
    <lineage>
        <taxon>Eukaryota</taxon>
        <taxon>Fungi</taxon>
        <taxon>Dikarya</taxon>
        <taxon>Basidiomycota</taxon>
        <taxon>Agaricomycotina</taxon>
        <taxon>Agaricomycetes</taxon>
        <taxon>Agaricomycetidae</taxon>
        <taxon>Agaricales</taxon>
        <taxon>Marasmiineae</taxon>
        <taxon>Marasmiaceae</taxon>
        <taxon>Tetrapyrgos</taxon>
    </lineage>
</organism>
<keyword evidence="5" id="KW-1185">Reference proteome</keyword>
<feature type="signal peptide" evidence="2">
    <location>
        <begin position="1"/>
        <end position="20"/>
    </location>
</feature>
<reference evidence="4 5" key="1">
    <citation type="journal article" date="2020" name="ISME J.">
        <title>Uncovering the hidden diversity of litter-decomposition mechanisms in mushroom-forming fungi.</title>
        <authorList>
            <person name="Floudas D."/>
            <person name="Bentzer J."/>
            <person name="Ahren D."/>
            <person name="Johansson T."/>
            <person name="Persson P."/>
            <person name="Tunlid A."/>
        </authorList>
    </citation>
    <scope>NUCLEOTIDE SEQUENCE [LARGE SCALE GENOMIC DNA]</scope>
    <source>
        <strain evidence="4 5">CBS 291.85</strain>
    </source>
</reference>
<dbReference type="Gene3D" id="2.60.120.430">
    <property type="entry name" value="Galactose-binding lectin"/>
    <property type="match status" value="1"/>
</dbReference>
<feature type="compositionally biased region" description="Polar residues" evidence="1">
    <location>
        <begin position="343"/>
        <end position="359"/>
    </location>
</feature>
<evidence type="ECO:0000256" key="1">
    <source>
        <dbReference type="SAM" id="MobiDB-lite"/>
    </source>
</evidence>
<comment type="caution">
    <text evidence="4">The sequence shown here is derived from an EMBL/GenBank/DDBJ whole genome shotgun (WGS) entry which is preliminary data.</text>
</comment>
<dbReference type="InterPro" id="IPR017853">
    <property type="entry name" value="GH"/>
</dbReference>
<dbReference type="Gene3D" id="3.20.20.80">
    <property type="entry name" value="Glycosidases"/>
    <property type="match status" value="1"/>
</dbReference>
<sequence length="761" mass="82311">MLQRLQLASLLLAALRLVQADDLTVYQDGALAAGWENWSWSSTIDFAATDIFEGTSSISVDSEAWSALSVKLEGTFPQYAGLRFDIAGAQPDLSIYFSATDTSTDSPTIPLSAISQAVTADGFSSLLIDFSNLPGLGSALPSANWDRVSFQGGQNGASYHLDNIILVESIVVQPEFLSADPLVNNVVALTTVGTVNLSSVGVKLNGKSLRVSNTTTYSPPDTPSKTITYLSLSSSFAPGQLVITADNFTAQYTIPTVRTGSINQAVAHAINPHVYGVNFPTSASYIETLGVTLSRWGGNAVTAYNPFGTFTNAGADWYFENRVNDDGDADDWLGWYQHWTGSPRMQRTTRTPKPSTLANQGGFDPFNADAGNGALPNGTDLQTDPTRAYTPWNSTAAKQWLSGLKNKPTFVAIDNEIEIASSTHRDMHFDPISYDEELQRIIEFGTVAKQALPNVQLVAPSTNSWWFCMWTYWTSVVGLSDTAAHNNTDFLPWFLRQMAQHDKSTKTRLLDYLDIHYYYAADTSANDDAAKALRLRAPRSLWDPSYVDESWIGTSVPQNHEPNATIVQLIPRMKALIAQNYPGTKLSISEWNGMNDQDITGGLAAADSLGAFGRYGVDAATYWVTPDALSPAGLAFWLFRGHGTYFGSSSVQVNLATDPNTVSVYAATEKGKLSLVILNKNPSTPISYSFSNVPAGSYFLRHFGGAAGAAKWQACGILHSPLKSSLTLFFIDHNLTETGRQPGGTSLCSSLPPSAVSVVIM</sequence>
<dbReference type="SUPFAM" id="SSF51445">
    <property type="entry name" value="(Trans)glycosidases"/>
    <property type="match status" value="1"/>
</dbReference>
<feature type="region of interest" description="Disordered" evidence="1">
    <location>
        <begin position="343"/>
        <end position="364"/>
    </location>
</feature>
<feature type="chain" id="PRO_5034271889" description="Glycoside hydrolase family 44 catalytic domain-containing protein" evidence="2">
    <location>
        <begin position="21"/>
        <end position="761"/>
    </location>
</feature>
<dbReference type="InterPro" id="IPR024745">
    <property type="entry name" value="GH44_cat"/>
</dbReference>
<dbReference type="InterPro" id="IPR013780">
    <property type="entry name" value="Glyco_hydro_b"/>
</dbReference>
<dbReference type="Proteomes" id="UP000559256">
    <property type="component" value="Unassembled WGS sequence"/>
</dbReference>
<dbReference type="OrthoDB" id="3180848at2759"/>
<proteinExistence type="predicted"/>
<keyword evidence="2" id="KW-0732">Signal</keyword>
<gene>
    <name evidence="4" type="ORF">D9758_001562</name>
</gene>
<feature type="domain" description="Glycoside hydrolase family 44 catalytic" evidence="3">
    <location>
        <begin position="310"/>
        <end position="519"/>
    </location>
</feature>